<dbReference type="SMART" id="SM00408">
    <property type="entry name" value="IGc2"/>
    <property type="match status" value="1"/>
</dbReference>
<dbReference type="Proteomes" id="UP000551758">
    <property type="component" value="Unassembled WGS sequence"/>
</dbReference>
<comment type="caution">
    <text evidence="3">The sequence shown here is derived from an EMBL/GenBank/DDBJ whole genome shotgun (WGS) entry which is preliminary data.</text>
</comment>
<dbReference type="InterPro" id="IPR013783">
    <property type="entry name" value="Ig-like_fold"/>
</dbReference>
<dbReference type="PANTHER" id="PTHR47633:SF13">
    <property type="entry name" value="MYOPALLADIN"/>
    <property type="match status" value="1"/>
</dbReference>
<feature type="region of interest" description="Disordered" evidence="1">
    <location>
        <begin position="543"/>
        <end position="575"/>
    </location>
</feature>
<feature type="non-terminal residue" evidence="3">
    <location>
        <position position="1"/>
    </location>
</feature>
<dbReference type="InterPro" id="IPR013098">
    <property type="entry name" value="Ig_I-set"/>
</dbReference>
<dbReference type="SUPFAM" id="SSF48726">
    <property type="entry name" value="Immunoglobulin"/>
    <property type="match status" value="2"/>
</dbReference>
<sequence length="599" mass="64620">WYCEGKELENSPDIHIIQAGNLHSLTIAEAFEEDTGRYSCFASNIYGTDSTSAEIYIEGVSSSDSEGDPNKEEMSRIQKPKEVSSPPTTSATIPSAVPQAQHVVAKPSVSTIQQCQSPTNYLQGLDGKPIIAAPVFTKMLQNLSASEGQLVVFECRVKGAPSPKVEWYREGTLIEDSPDFRILQKKPRSMAEPEEICTLVIAEVFAEDSGCFTCTASNKYGTVSSIAQLDVRGNEDLRNNGSLHSASSTTNLAVIEQQPSLPNPEPPSVEQPPKPKLEGVLVNHNEPRSSSRIGLRVHFNLPEDDKGSEASSEGGMVTTNQIRPNSFQERFSGQPAKFPEPSSPIKEPPPVLAKPKLDSSQLQQLHNQVLLEQQQLQNPSPSSPKEFPFNMSVLNSTAPPAVTMSNKQVKAPSSQTFSLARPKHFFPSTSATAAAVSPSSSPVFTLSSTPQAIQRTVSKESLLLSHPSMQTKPLGGVSIQNEPPPPGPIEPAQPPLIFSISSGKQFQPRCVSPTPVSPTSRIHNPVAFLSSVLPSLPAIPPTNAMGLPRSAPSVPSQGLMKKNTKSPQPVNDDYVRETKNAVILDLGKKMNFSDVRSNQ</sequence>
<feature type="compositionally biased region" description="Pro residues" evidence="1">
    <location>
        <begin position="261"/>
        <end position="274"/>
    </location>
</feature>
<feature type="compositionally biased region" description="Polar residues" evidence="1">
    <location>
        <begin position="317"/>
        <end position="331"/>
    </location>
</feature>
<protein>
    <recommendedName>
        <fullName evidence="2">Ig-like domain-containing protein</fullName>
    </recommendedName>
</protein>
<dbReference type="AlphaFoldDB" id="A0A7J7FJQ3"/>
<evidence type="ECO:0000313" key="4">
    <source>
        <dbReference type="Proteomes" id="UP000551758"/>
    </source>
</evidence>
<dbReference type="PANTHER" id="PTHR47633">
    <property type="entry name" value="IMMUNOGLOBULIN"/>
    <property type="match status" value="1"/>
</dbReference>
<name>A0A7J7FJQ3_DICBM</name>
<dbReference type="Pfam" id="PF07679">
    <property type="entry name" value="I-set"/>
    <property type="match status" value="2"/>
</dbReference>
<dbReference type="InterPro" id="IPR003598">
    <property type="entry name" value="Ig_sub2"/>
</dbReference>
<gene>
    <name evidence="3" type="ORF">HPG69_009260</name>
</gene>
<dbReference type="FunFam" id="2.60.40.10:FF:001777">
    <property type="entry name" value="myopalladin isoform X3"/>
    <property type="match status" value="1"/>
</dbReference>
<feature type="domain" description="Ig-like" evidence="2">
    <location>
        <begin position="134"/>
        <end position="230"/>
    </location>
</feature>
<accession>A0A7J7FJQ3</accession>
<feature type="domain" description="Ig-like" evidence="2">
    <location>
        <begin position="1"/>
        <end position="58"/>
    </location>
</feature>
<organism evidence="3 4">
    <name type="scientific">Diceros bicornis minor</name>
    <name type="common">South-central black rhinoceros</name>
    <dbReference type="NCBI Taxonomy" id="77932"/>
    <lineage>
        <taxon>Eukaryota</taxon>
        <taxon>Metazoa</taxon>
        <taxon>Chordata</taxon>
        <taxon>Craniata</taxon>
        <taxon>Vertebrata</taxon>
        <taxon>Euteleostomi</taxon>
        <taxon>Mammalia</taxon>
        <taxon>Eutheria</taxon>
        <taxon>Laurasiatheria</taxon>
        <taxon>Perissodactyla</taxon>
        <taxon>Rhinocerotidae</taxon>
        <taxon>Diceros</taxon>
    </lineage>
</organism>
<evidence type="ECO:0000313" key="3">
    <source>
        <dbReference type="EMBL" id="KAF5927894.1"/>
    </source>
</evidence>
<dbReference type="InterPro" id="IPR036179">
    <property type="entry name" value="Ig-like_dom_sf"/>
</dbReference>
<feature type="region of interest" description="Disordered" evidence="1">
    <location>
        <begin position="60"/>
        <end position="93"/>
    </location>
</feature>
<keyword evidence="4" id="KW-1185">Reference proteome</keyword>
<dbReference type="GO" id="GO:0004672">
    <property type="term" value="F:protein kinase activity"/>
    <property type="evidence" value="ECO:0007669"/>
    <property type="project" value="TreeGrafter"/>
</dbReference>
<reference evidence="3 4" key="1">
    <citation type="journal article" date="2020" name="Mol. Biol. Evol.">
        <title>Interspecific Gene Flow and the Evolution of Specialization in Black and White Rhinoceros.</title>
        <authorList>
            <person name="Moodley Y."/>
            <person name="Westbury M.V."/>
            <person name="Russo I.M."/>
            <person name="Gopalakrishnan S."/>
            <person name="Rakotoarivelo A."/>
            <person name="Olsen R.A."/>
            <person name="Prost S."/>
            <person name="Tunstall T."/>
            <person name="Ryder O.A."/>
            <person name="Dalen L."/>
            <person name="Bruford M.W."/>
        </authorList>
    </citation>
    <scope>NUCLEOTIDE SEQUENCE [LARGE SCALE GENOMIC DNA]</scope>
    <source>
        <strain evidence="3">SBR-YM</strain>
        <tissue evidence="3">Skin</tissue>
    </source>
</reference>
<evidence type="ECO:0000259" key="2">
    <source>
        <dbReference type="PROSITE" id="PS50835"/>
    </source>
</evidence>
<dbReference type="SMART" id="SM00409">
    <property type="entry name" value="IG"/>
    <property type="match status" value="2"/>
</dbReference>
<feature type="non-terminal residue" evidence="3">
    <location>
        <position position="599"/>
    </location>
</feature>
<dbReference type="EMBL" id="JACDTQ010000544">
    <property type="protein sequence ID" value="KAF5927894.1"/>
    <property type="molecule type" value="Genomic_DNA"/>
</dbReference>
<dbReference type="InterPro" id="IPR007110">
    <property type="entry name" value="Ig-like_dom"/>
</dbReference>
<dbReference type="Gene3D" id="2.60.40.10">
    <property type="entry name" value="Immunoglobulins"/>
    <property type="match status" value="2"/>
</dbReference>
<dbReference type="InterPro" id="IPR003599">
    <property type="entry name" value="Ig_sub"/>
</dbReference>
<dbReference type="FunFam" id="2.60.40.10:FF:000256">
    <property type="entry name" value="myopalladin isoform X1"/>
    <property type="match status" value="1"/>
</dbReference>
<feature type="compositionally biased region" description="Basic and acidic residues" evidence="1">
    <location>
        <begin position="68"/>
        <end position="82"/>
    </location>
</feature>
<feature type="region of interest" description="Disordered" evidence="1">
    <location>
        <begin position="258"/>
        <end position="361"/>
    </location>
</feature>
<feature type="compositionally biased region" description="Low complexity" evidence="1">
    <location>
        <begin position="83"/>
        <end position="93"/>
    </location>
</feature>
<evidence type="ECO:0000256" key="1">
    <source>
        <dbReference type="SAM" id="MobiDB-lite"/>
    </source>
</evidence>
<proteinExistence type="predicted"/>
<dbReference type="PROSITE" id="PS50835">
    <property type="entry name" value="IG_LIKE"/>
    <property type="match status" value="2"/>
</dbReference>